<sequence length="167" mass="18820">MQKYDKVYAKDESYFGHTSKQFTTLFSNLDFDSGTILDLGAGQGRDAIFLAKRGYNVIALDSSKVGLDQLEARAQAENLAIEIVHADALGYNPPQDLDAIVADRFFHELPNNARVKLLQRMLGNLRSGGYMLIADEKSVLPNLRDTLKKEKFEFLRDKNGILFTYKP</sequence>
<comment type="caution">
    <text evidence="3">The sequence shown here is derived from an EMBL/GenBank/DDBJ whole genome shotgun (WGS) entry which is preliminary data.</text>
</comment>
<dbReference type="EMBL" id="LMCB01000130">
    <property type="protein sequence ID" value="KZL08479.1"/>
    <property type="molecule type" value="Genomic_DNA"/>
</dbReference>
<organism evidence="3 4">
    <name type="scientific">Pseudovibrio axinellae</name>
    <dbReference type="NCBI Taxonomy" id="989403"/>
    <lineage>
        <taxon>Bacteria</taxon>
        <taxon>Pseudomonadati</taxon>
        <taxon>Pseudomonadota</taxon>
        <taxon>Alphaproteobacteria</taxon>
        <taxon>Hyphomicrobiales</taxon>
        <taxon>Stappiaceae</taxon>
        <taxon>Pseudovibrio</taxon>
    </lineage>
</organism>
<keyword evidence="1 3" id="KW-0808">Transferase</keyword>
<dbReference type="SUPFAM" id="SSF53335">
    <property type="entry name" value="S-adenosyl-L-methionine-dependent methyltransferases"/>
    <property type="match status" value="1"/>
</dbReference>
<dbReference type="GO" id="GO:0032259">
    <property type="term" value="P:methylation"/>
    <property type="evidence" value="ECO:0007669"/>
    <property type="project" value="UniProtKB-KW"/>
</dbReference>
<proteinExistence type="predicted"/>
<dbReference type="EC" id="2.1.1.-" evidence="3"/>
<dbReference type="CDD" id="cd02440">
    <property type="entry name" value="AdoMet_MTases"/>
    <property type="match status" value="1"/>
</dbReference>
<gene>
    <name evidence="3" type="primary">tehB</name>
    <name evidence="3" type="ORF">PsAD2_04148</name>
</gene>
<name>A0A161V021_9HYPH</name>
<dbReference type="InterPro" id="IPR029063">
    <property type="entry name" value="SAM-dependent_MTases_sf"/>
</dbReference>
<dbReference type="PANTHER" id="PTHR43861:SF3">
    <property type="entry name" value="PUTATIVE (AFU_ORTHOLOGUE AFUA_2G14390)-RELATED"/>
    <property type="match status" value="1"/>
</dbReference>
<dbReference type="OrthoDB" id="9765084at2"/>
<dbReference type="STRING" id="989403.SAMN05421798_101314"/>
<reference evidence="3 4" key="1">
    <citation type="journal article" date="2016" name="Front. Microbiol.">
        <title>Comparative Genomic Analysis Reveals a Diverse Repertoire of Genes Involved in Prokaryote-Eukaryote Interactions within the Pseudovibrio Genus.</title>
        <authorList>
            <person name="Romano S."/>
            <person name="Fernandez-Guerra A."/>
            <person name="Reen F.J."/>
            <person name="Glockner F.O."/>
            <person name="Crowley S.P."/>
            <person name="O'Sullivan O."/>
            <person name="Cotter P.D."/>
            <person name="Adams C."/>
            <person name="Dobson A.D."/>
            <person name="O'Gara F."/>
        </authorList>
    </citation>
    <scope>NUCLEOTIDE SEQUENCE [LARGE SCALE GENOMIC DNA]</scope>
    <source>
        <strain evidence="3 4">Ad2</strain>
    </source>
</reference>
<dbReference type="Proteomes" id="UP000076577">
    <property type="component" value="Unassembled WGS sequence"/>
</dbReference>
<dbReference type="Gene3D" id="3.40.50.150">
    <property type="entry name" value="Vaccinia Virus protein VP39"/>
    <property type="match status" value="1"/>
</dbReference>
<evidence type="ECO:0000256" key="1">
    <source>
        <dbReference type="ARBA" id="ARBA00022679"/>
    </source>
</evidence>
<dbReference type="AlphaFoldDB" id="A0A161V021"/>
<keyword evidence="3" id="KW-0489">Methyltransferase</keyword>
<dbReference type="RefSeq" id="WP_068010226.1">
    <property type="nucleotide sequence ID" value="NZ_FOFM01000001.1"/>
</dbReference>
<accession>A0A161V021</accession>
<dbReference type="GO" id="GO:0008168">
    <property type="term" value="F:methyltransferase activity"/>
    <property type="evidence" value="ECO:0007669"/>
    <property type="project" value="UniProtKB-KW"/>
</dbReference>
<dbReference type="PANTHER" id="PTHR43861">
    <property type="entry name" value="TRANS-ACONITATE 2-METHYLTRANSFERASE-RELATED"/>
    <property type="match status" value="1"/>
</dbReference>
<dbReference type="Pfam" id="PF13649">
    <property type="entry name" value="Methyltransf_25"/>
    <property type="match status" value="1"/>
</dbReference>
<evidence type="ECO:0000313" key="4">
    <source>
        <dbReference type="Proteomes" id="UP000076577"/>
    </source>
</evidence>
<dbReference type="PATRIC" id="fig|989403.3.peg.4528"/>
<protein>
    <submittedName>
        <fullName evidence="3">Putative S-adenosyl-L-methionine-dependent methyltransferase TehB</fullName>
        <ecNumber evidence="3">2.1.1.-</ecNumber>
    </submittedName>
</protein>
<evidence type="ECO:0000259" key="2">
    <source>
        <dbReference type="Pfam" id="PF13649"/>
    </source>
</evidence>
<dbReference type="InterPro" id="IPR041698">
    <property type="entry name" value="Methyltransf_25"/>
</dbReference>
<feature type="domain" description="Methyltransferase" evidence="2">
    <location>
        <begin position="36"/>
        <end position="129"/>
    </location>
</feature>
<evidence type="ECO:0000313" key="3">
    <source>
        <dbReference type="EMBL" id="KZL08479.1"/>
    </source>
</evidence>
<keyword evidence="4" id="KW-1185">Reference proteome</keyword>